<dbReference type="Proteomes" id="UP000572680">
    <property type="component" value="Unassembled WGS sequence"/>
</dbReference>
<reference evidence="5 6" key="1">
    <citation type="submission" date="2020-08" db="EMBL/GenBank/DDBJ databases">
        <title>Genomic Encyclopedia of Type Strains, Phase IV (KMG-IV): sequencing the most valuable type-strain genomes for metagenomic binning, comparative biology and taxonomic classification.</title>
        <authorList>
            <person name="Goeker M."/>
        </authorList>
    </citation>
    <scope>NUCLEOTIDE SEQUENCE [LARGE SCALE GENOMIC DNA]</scope>
    <source>
        <strain evidence="5 6">DSM 44197</strain>
    </source>
</reference>
<sequence length="225" mass="23673">MEWRGAATLRPGRLRYAGAIAPAAEHAHHAVQILVANAGELVLGDADGTRLACRSAVIPANVAHSIVRGVEDGVLVLLAPESAAARRLGRAGGDVASWTRAAAAPPGGDAPPAPRHPALREAVRILPGLLRDGPVRLGAVARAVHLSEGRLAHLFTEEVGLPFRPYVRWLRLQRVIELVADGASLTDAAHEAGFADGAHLSRAARKIFGIAPSDFTRGVRWTVET</sequence>
<dbReference type="GO" id="GO:0003700">
    <property type="term" value="F:DNA-binding transcription factor activity"/>
    <property type="evidence" value="ECO:0007669"/>
    <property type="project" value="InterPro"/>
</dbReference>
<evidence type="ECO:0000256" key="3">
    <source>
        <dbReference type="ARBA" id="ARBA00023163"/>
    </source>
</evidence>
<dbReference type="InterPro" id="IPR009057">
    <property type="entry name" value="Homeodomain-like_sf"/>
</dbReference>
<evidence type="ECO:0000313" key="6">
    <source>
        <dbReference type="Proteomes" id="UP000572680"/>
    </source>
</evidence>
<dbReference type="RefSeq" id="WP_182843263.1">
    <property type="nucleotide sequence ID" value="NZ_JACJIA010000003.1"/>
</dbReference>
<keyword evidence="6" id="KW-1185">Reference proteome</keyword>
<dbReference type="EMBL" id="JACJIA010000003">
    <property type="protein sequence ID" value="MBA8950842.1"/>
    <property type="molecule type" value="Genomic_DNA"/>
</dbReference>
<dbReference type="InterPro" id="IPR050204">
    <property type="entry name" value="AraC_XylS_family_regulators"/>
</dbReference>
<dbReference type="Pfam" id="PF12833">
    <property type="entry name" value="HTH_18"/>
    <property type="match status" value="1"/>
</dbReference>
<organism evidence="5 6">
    <name type="scientific">Actinomadura namibiensis</name>
    <dbReference type="NCBI Taxonomy" id="182080"/>
    <lineage>
        <taxon>Bacteria</taxon>
        <taxon>Bacillati</taxon>
        <taxon>Actinomycetota</taxon>
        <taxon>Actinomycetes</taxon>
        <taxon>Streptosporangiales</taxon>
        <taxon>Thermomonosporaceae</taxon>
        <taxon>Actinomadura</taxon>
    </lineage>
</organism>
<dbReference type="InterPro" id="IPR018060">
    <property type="entry name" value="HTH_AraC"/>
</dbReference>
<keyword evidence="1" id="KW-0805">Transcription regulation</keyword>
<proteinExistence type="predicted"/>
<dbReference type="SUPFAM" id="SSF46689">
    <property type="entry name" value="Homeodomain-like"/>
    <property type="match status" value="1"/>
</dbReference>
<evidence type="ECO:0000256" key="1">
    <source>
        <dbReference type="ARBA" id="ARBA00023015"/>
    </source>
</evidence>
<evidence type="ECO:0000256" key="2">
    <source>
        <dbReference type="ARBA" id="ARBA00023125"/>
    </source>
</evidence>
<feature type="domain" description="HTH araC/xylS-type" evidence="4">
    <location>
        <begin position="120"/>
        <end position="218"/>
    </location>
</feature>
<dbReference type="Gene3D" id="1.10.10.60">
    <property type="entry name" value="Homeodomain-like"/>
    <property type="match status" value="1"/>
</dbReference>
<keyword evidence="3" id="KW-0804">Transcription</keyword>
<name>A0A7W3LMJ4_ACTNM</name>
<protein>
    <submittedName>
        <fullName evidence="5">AraC-like DNA-binding protein</fullName>
    </submittedName>
</protein>
<gene>
    <name evidence="5" type="ORF">HNR61_002473</name>
</gene>
<dbReference type="SMART" id="SM00342">
    <property type="entry name" value="HTH_ARAC"/>
    <property type="match status" value="1"/>
</dbReference>
<accession>A0A7W3LMJ4</accession>
<evidence type="ECO:0000313" key="5">
    <source>
        <dbReference type="EMBL" id="MBA8950842.1"/>
    </source>
</evidence>
<keyword evidence="2 5" id="KW-0238">DNA-binding</keyword>
<dbReference type="AlphaFoldDB" id="A0A7W3LMJ4"/>
<dbReference type="InterPro" id="IPR018062">
    <property type="entry name" value="HTH_AraC-typ_CS"/>
</dbReference>
<dbReference type="PANTHER" id="PTHR46796">
    <property type="entry name" value="HTH-TYPE TRANSCRIPTIONAL ACTIVATOR RHAS-RELATED"/>
    <property type="match status" value="1"/>
</dbReference>
<dbReference type="PROSITE" id="PS00041">
    <property type="entry name" value="HTH_ARAC_FAMILY_1"/>
    <property type="match status" value="1"/>
</dbReference>
<dbReference type="PROSITE" id="PS01124">
    <property type="entry name" value="HTH_ARAC_FAMILY_2"/>
    <property type="match status" value="1"/>
</dbReference>
<comment type="caution">
    <text evidence="5">The sequence shown here is derived from an EMBL/GenBank/DDBJ whole genome shotgun (WGS) entry which is preliminary data.</text>
</comment>
<dbReference type="GO" id="GO:0043565">
    <property type="term" value="F:sequence-specific DNA binding"/>
    <property type="evidence" value="ECO:0007669"/>
    <property type="project" value="InterPro"/>
</dbReference>
<evidence type="ECO:0000259" key="4">
    <source>
        <dbReference type="PROSITE" id="PS01124"/>
    </source>
</evidence>